<feature type="domain" description="PAC" evidence="10">
    <location>
        <begin position="629"/>
        <end position="681"/>
    </location>
</feature>
<dbReference type="Proteomes" id="UP000528322">
    <property type="component" value="Unassembled WGS sequence"/>
</dbReference>
<feature type="domain" description="PAC" evidence="10">
    <location>
        <begin position="500"/>
        <end position="555"/>
    </location>
</feature>
<dbReference type="InterPro" id="IPR004358">
    <property type="entry name" value="Sig_transdc_His_kin-like_C"/>
</dbReference>
<dbReference type="SMART" id="SM00091">
    <property type="entry name" value="PAS"/>
    <property type="match status" value="4"/>
</dbReference>
<evidence type="ECO:0000259" key="8">
    <source>
        <dbReference type="PROSITE" id="PS50109"/>
    </source>
</evidence>
<dbReference type="Gene3D" id="3.30.565.10">
    <property type="entry name" value="Histidine kinase-like ATPase, C-terminal domain"/>
    <property type="match status" value="1"/>
</dbReference>
<dbReference type="SMART" id="SM00387">
    <property type="entry name" value="HATPase_c"/>
    <property type="match status" value="1"/>
</dbReference>
<dbReference type="InterPro" id="IPR036890">
    <property type="entry name" value="HATPase_C_sf"/>
</dbReference>
<organism evidence="11 12">
    <name type="scientific">Desulfurispira natronophila</name>
    <dbReference type="NCBI Taxonomy" id="682562"/>
    <lineage>
        <taxon>Bacteria</taxon>
        <taxon>Pseudomonadati</taxon>
        <taxon>Chrysiogenota</taxon>
        <taxon>Chrysiogenia</taxon>
        <taxon>Chrysiogenales</taxon>
        <taxon>Chrysiogenaceae</taxon>
        <taxon>Desulfurispira</taxon>
    </lineage>
</organism>
<feature type="coiled-coil region" evidence="6">
    <location>
        <begin position="290"/>
        <end position="317"/>
    </location>
</feature>
<dbReference type="Pfam" id="PF08448">
    <property type="entry name" value="PAS_4"/>
    <property type="match status" value="2"/>
</dbReference>
<evidence type="ECO:0000256" key="1">
    <source>
        <dbReference type="ARBA" id="ARBA00000085"/>
    </source>
</evidence>
<keyword evidence="12" id="KW-1185">Reference proteome</keyword>
<accession>A0A7W7Y2F7</accession>
<dbReference type="InterPro" id="IPR001610">
    <property type="entry name" value="PAC"/>
</dbReference>
<dbReference type="PROSITE" id="PS50109">
    <property type="entry name" value="HIS_KIN"/>
    <property type="match status" value="1"/>
</dbReference>
<feature type="domain" description="PAS" evidence="9">
    <location>
        <begin position="307"/>
        <end position="377"/>
    </location>
</feature>
<dbReference type="GO" id="GO:0000155">
    <property type="term" value="F:phosphorelay sensor kinase activity"/>
    <property type="evidence" value="ECO:0007669"/>
    <property type="project" value="InterPro"/>
</dbReference>
<dbReference type="PRINTS" id="PR00344">
    <property type="entry name" value="BCTRLSENSOR"/>
</dbReference>
<evidence type="ECO:0000256" key="6">
    <source>
        <dbReference type="SAM" id="Coils"/>
    </source>
</evidence>
<dbReference type="Pfam" id="PF00512">
    <property type="entry name" value="HisKA"/>
    <property type="match status" value="1"/>
</dbReference>
<feature type="transmembrane region" description="Helical" evidence="7">
    <location>
        <begin position="270"/>
        <end position="291"/>
    </location>
</feature>
<dbReference type="Pfam" id="PF13426">
    <property type="entry name" value="PAS_9"/>
    <property type="match status" value="1"/>
</dbReference>
<keyword evidence="7" id="KW-0812">Transmembrane</keyword>
<keyword evidence="7" id="KW-0472">Membrane</keyword>
<keyword evidence="5" id="KW-0418">Kinase</keyword>
<dbReference type="CDD" id="cd00075">
    <property type="entry name" value="HATPase"/>
    <property type="match status" value="1"/>
</dbReference>
<dbReference type="InterPro" id="IPR035965">
    <property type="entry name" value="PAS-like_dom_sf"/>
</dbReference>
<dbReference type="Gene3D" id="1.10.287.130">
    <property type="match status" value="1"/>
</dbReference>
<dbReference type="SUPFAM" id="SSF47384">
    <property type="entry name" value="Homodimeric domain of signal transducing histidine kinase"/>
    <property type="match status" value="1"/>
</dbReference>
<dbReference type="CDD" id="cd00130">
    <property type="entry name" value="PAS"/>
    <property type="match status" value="3"/>
</dbReference>
<dbReference type="Gene3D" id="3.30.450.20">
    <property type="entry name" value="PAS domain"/>
    <property type="match status" value="4"/>
</dbReference>
<comment type="caution">
    <text evidence="11">The sequence shown here is derived from an EMBL/GenBank/DDBJ whole genome shotgun (WGS) entry which is preliminary data.</text>
</comment>
<feature type="domain" description="Histidine kinase" evidence="8">
    <location>
        <begin position="701"/>
        <end position="916"/>
    </location>
</feature>
<gene>
    <name evidence="11" type="ORF">HNR37_000159</name>
</gene>
<dbReference type="EMBL" id="JACHID010000001">
    <property type="protein sequence ID" value="MBB5020856.1"/>
    <property type="molecule type" value="Genomic_DNA"/>
</dbReference>
<dbReference type="AlphaFoldDB" id="A0A7W7Y2F7"/>
<dbReference type="InterPro" id="IPR005467">
    <property type="entry name" value="His_kinase_dom"/>
</dbReference>
<dbReference type="RefSeq" id="WP_183728415.1">
    <property type="nucleotide sequence ID" value="NZ_JACHID010000001.1"/>
</dbReference>
<dbReference type="InterPro" id="IPR013656">
    <property type="entry name" value="PAS_4"/>
</dbReference>
<dbReference type="SMART" id="SM00388">
    <property type="entry name" value="HisKA"/>
    <property type="match status" value="1"/>
</dbReference>
<dbReference type="PROSITE" id="PS50113">
    <property type="entry name" value="PAC"/>
    <property type="match status" value="3"/>
</dbReference>
<keyword evidence="3" id="KW-0597">Phosphoprotein</keyword>
<sequence length="916" mass="106139">MIRKITTILLTQLLLITVAQATSGIEIGMFRDHNAIMLLIDPRDGSIFDANHAAATFYGYQRSDMRQMNIEQINTLTPEEVQQEWSLAEQENRNYFLFRHRLASGEVRPVEVYSSLVEVNGKNLLYSIIHDISQREELNVELAQSETRLRYAEQVAGIGHWTLDLQAMEYQLSQGSQELLQIPYESIFYEELKAKIPQHYQKELSDSRQKLIEEGIPYNTTFAYHLPSSDKLIYLNTHARYDAASHSLFGIIHDITDFTNVQQEQQRQRIIFTFLAILVIAAQLAIILFLVHMQRQKKQAQARLQEREAKLSGLIQSIHDQIFITDEEGKVTEYYIADPQELIIKPQDFMHHHFSQFLPPNVSDLFEHAIRKILEEGEPQQLEYQLTNDDKKRFYSALVSEMRTINNTTKGFIAVVRDITKRAEAQSQLQQRERQLRSLLENTPDLIMRFNSQGRLTYHNPSVSFLFANNLPKYLGGTSCDEDIEMCDLLQEGVADVFAKQKPVTVELSHRGIFGMHHFECRITPELDDAGNFSSVLAISRDITERRENEQELLRAHNFYLTMLDDFPTLIWRTNTENTCDYLNTTWLEFTGCSFNDNSHDAWLRNIHPDDTTRCRQVRQHAFQARERYQLEYRLQRHDCEYAHMWEIGRPIYDLSQRYRGFIGSCHDLTEQRRSEEQLAEKDRLILAQSRQAAMGEMIGNIAHQWRQPLTSLSTTIEEIQDAKEYGELSDEYFQELSNKAHSAIEFMSRTIDDFRNFFQPDKEKRTFNIAEVVQDAINIVEASFANNGISLKFSSEDAPIGCLGYPNEYAQVVLNIFSNAKDILLERKIADPQVHIHLHTQQDYCRLCIEDNGGGIPPEHIPHIFEPYFTTKEQGKGTGIGLYMSKNIVESMNGTLKVHNTKQGACFTIELKCEV</sequence>
<name>A0A7W7Y2F7_9BACT</name>
<evidence type="ECO:0000259" key="10">
    <source>
        <dbReference type="PROSITE" id="PS50113"/>
    </source>
</evidence>
<protein>
    <recommendedName>
        <fullName evidence="2">histidine kinase</fullName>
        <ecNumber evidence="2">2.7.13.3</ecNumber>
    </recommendedName>
</protein>
<keyword evidence="4" id="KW-0808">Transferase</keyword>
<evidence type="ECO:0000256" key="3">
    <source>
        <dbReference type="ARBA" id="ARBA00022553"/>
    </source>
</evidence>
<dbReference type="Pfam" id="PF08447">
    <property type="entry name" value="PAS_3"/>
    <property type="match status" value="1"/>
</dbReference>
<dbReference type="InterPro" id="IPR000700">
    <property type="entry name" value="PAS-assoc_C"/>
</dbReference>
<dbReference type="PANTHER" id="PTHR43304:SF1">
    <property type="entry name" value="PAC DOMAIN-CONTAINING PROTEIN"/>
    <property type="match status" value="1"/>
</dbReference>
<feature type="domain" description="PAS" evidence="9">
    <location>
        <begin position="432"/>
        <end position="476"/>
    </location>
</feature>
<dbReference type="InterPro" id="IPR036097">
    <property type="entry name" value="HisK_dim/P_sf"/>
</dbReference>
<keyword evidence="6" id="KW-0175">Coiled coil</keyword>
<evidence type="ECO:0000256" key="5">
    <source>
        <dbReference type="ARBA" id="ARBA00022777"/>
    </source>
</evidence>
<feature type="domain" description="PAC" evidence="10">
    <location>
        <begin position="380"/>
        <end position="431"/>
    </location>
</feature>
<evidence type="ECO:0000259" key="9">
    <source>
        <dbReference type="PROSITE" id="PS50112"/>
    </source>
</evidence>
<evidence type="ECO:0000256" key="7">
    <source>
        <dbReference type="SAM" id="Phobius"/>
    </source>
</evidence>
<keyword evidence="7" id="KW-1133">Transmembrane helix</keyword>
<dbReference type="InterPro" id="IPR003661">
    <property type="entry name" value="HisK_dim/P_dom"/>
</dbReference>
<reference evidence="11 12" key="1">
    <citation type="submission" date="2020-08" db="EMBL/GenBank/DDBJ databases">
        <title>Genomic Encyclopedia of Type Strains, Phase IV (KMG-IV): sequencing the most valuable type-strain genomes for metagenomic binning, comparative biology and taxonomic classification.</title>
        <authorList>
            <person name="Goeker M."/>
        </authorList>
    </citation>
    <scope>NUCLEOTIDE SEQUENCE [LARGE SCALE GENOMIC DNA]</scope>
    <source>
        <strain evidence="11 12">DSM 22071</strain>
    </source>
</reference>
<dbReference type="SUPFAM" id="SSF55785">
    <property type="entry name" value="PYP-like sensor domain (PAS domain)"/>
    <property type="match status" value="5"/>
</dbReference>
<comment type="catalytic activity">
    <reaction evidence="1">
        <text>ATP + protein L-histidine = ADP + protein N-phospho-L-histidine.</text>
        <dbReference type="EC" id="2.7.13.3"/>
    </reaction>
</comment>
<proteinExistence type="predicted"/>
<dbReference type="SUPFAM" id="SSF55874">
    <property type="entry name" value="ATPase domain of HSP90 chaperone/DNA topoisomerase II/histidine kinase"/>
    <property type="match status" value="1"/>
</dbReference>
<dbReference type="InterPro" id="IPR013655">
    <property type="entry name" value="PAS_fold_3"/>
</dbReference>
<evidence type="ECO:0000313" key="11">
    <source>
        <dbReference type="EMBL" id="MBB5020856.1"/>
    </source>
</evidence>
<dbReference type="CDD" id="cd00082">
    <property type="entry name" value="HisKA"/>
    <property type="match status" value="1"/>
</dbReference>
<evidence type="ECO:0000256" key="2">
    <source>
        <dbReference type="ARBA" id="ARBA00012438"/>
    </source>
</evidence>
<evidence type="ECO:0000256" key="4">
    <source>
        <dbReference type="ARBA" id="ARBA00022679"/>
    </source>
</evidence>
<dbReference type="NCBIfam" id="TIGR00229">
    <property type="entry name" value="sensory_box"/>
    <property type="match status" value="3"/>
</dbReference>
<dbReference type="Pfam" id="PF02518">
    <property type="entry name" value="HATPase_c"/>
    <property type="match status" value="1"/>
</dbReference>
<dbReference type="InterPro" id="IPR000014">
    <property type="entry name" value="PAS"/>
</dbReference>
<dbReference type="EC" id="2.7.13.3" evidence="2"/>
<evidence type="ECO:0000313" key="12">
    <source>
        <dbReference type="Proteomes" id="UP000528322"/>
    </source>
</evidence>
<dbReference type="SMART" id="SM00086">
    <property type="entry name" value="PAC"/>
    <property type="match status" value="4"/>
</dbReference>
<dbReference type="PROSITE" id="PS50112">
    <property type="entry name" value="PAS"/>
    <property type="match status" value="2"/>
</dbReference>
<dbReference type="InterPro" id="IPR052162">
    <property type="entry name" value="Sensor_kinase/Photoreceptor"/>
</dbReference>
<dbReference type="InterPro" id="IPR003594">
    <property type="entry name" value="HATPase_dom"/>
</dbReference>
<dbReference type="PANTHER" id="PTHR43304">
    <property type="entry name" value="PHYTOCHROME-LIKE PROTEIN CPH1"/>
    <property type="match status" value="1"/>
</dbReference>